<keyword evidence="3" id="KW-1185">Reference proteome</keyword>
<evidence type="ECO:0000313" key="2">
    <source>
        <dbReference type="EMBL" id="GBO20515.1"/>
    </source>
</evidence>
<protein>
    <submittedName>
        <fullName evidence="2">Uncharacterized protein</fullName>
    </submittedName>
</protein>
<organism evidence="2 3">
    <name type="scientific">Araneus ventricosus</name>
    <name type="common">Orbweaver spider</name>
    <name type="synonym">Epeira ventricosa</name>
    <dbReference type="NCBI Taxonomy" id="182803"/>
    <lineage>
        <taxon>Eukaryota</taxon>
        <taxon>Metazoa</taxon>
        <taxon>Ecdysozoa</taxon>
        <taxon>Arthropoda</taxon>
        <taxon>Chelicerata</taxon>
        <taxon>Arachnida</taxon>
        <taxon>Araneae</taxon>
        <taxon>Araneomorphae</taxon>
        <taxon>Entelegynae</taxon>
        <taxon>Araneoidea</taxon>
        <taxon>Araneidae</taxon>
        <taxon>Araneus</taxon>
    </lineage>
</organism>
<dbReference type="Proteomes" id="UP000499080">
    <property type="component" value="Unassembled WGS sequence"/>
</dbReference>
<name>A0A4Y2V5F9_ARAVE</name>
<keyword evidence="1" id="KW-1133">Transmembrane helix</keyword>
<proteinExistence type="predicted"/>
<sequence>MIRFVRRNLLHQTSTLSHSRGRTFDLDIIQGHDTRQAYTSLLLAESGFERGTLRNPRLTTRPLWFIWKWKKTKEFIHNKKNQRTSEYRLRTHHLIIVMFMAWLWQCLWLDYGNVYGLIMAMFMA</sequence>
<accession>A0A4Y2V5F9</accession>
<evidence type="ECO:0000313" key="3">
    <source>
        <dbReference type="Proteomes" id="UP000499080"/>
    </source>
</evidence>
<evidence type="ECO:0000256" key="1">
    <source>
        <dbReference type="SAM" id="Phobius"/>
    </source>
</evidence>
<reference evidence="2 3" key="1">
    <citation type="journal article" date="2019" name="Sci. Rep.">
        <title>Orb-weaving spider Araneus ventricosus genome elucidates the spidroin gene catalogue.</title>
        <authorList>
            <person name="Kono N."/>
            <person name="Nakamura H."/>
            <person name="Ohtoshi R."/>
            <person name="Moran D.A.P."/>
            <person name="Shinohara A."/>
            <person name="Yoshida Y."/>
            <person name="Fujiwara M."/>
            <person name="Mori M."/>
            <person name="Tomita M."/>
            <person name="Arakawa K."/>
        </authorList>
    </citation>
    <scope>NUCLEOTIDE SEQUENCE [LARGE SCALE GENOMIC DNA]</scope>
</reference>
<keyword evidence="1" id="KW-0812">Transmembrane</keyword>
<feature type="transmembrane region" description="Helical" evidence="1">
    <location>
        <begin position="93"/>
        <end position="111"/>
    </location>
</feature>
<dbReference type="AlphaFoldDB" id="A0A4Y2V5F9"/>
<gene>
    <name evidence="2" type="ORF">AVEN_28148_1</name>
</gene>
<comment type="caution">
    <text evidence="2">The sequence shown here is derived from an EMBL/GenBank/DDBJ whole genome shotgun (WGS) entry which is preliminary data.</text>
</comment>
<dbReference type="EMBL" id="BGPR01043859">
    <property type="protein sequence ID" value="GBO20515.1"/>
    <property type="molecule type" value="Genomic_DNA"/>
</dbReference>
<keyword evidence="1" id="KW-0472">Membrane</keyword>